<dbReference type="Proteomes" id="UP000696931">
    <property type="component" value="Unassembled WGS sequence"/>
</dbReference>
<dbReference type="EMBL" id="JACRIW010000001">
    <property type="protein sequence ID" value="MBI5167878.1"/>
    <property type="molecule type" value="Genomic_DNA"/>
</dbReference>
<reference evidence="1" key="1">
    <citation type="submission" date="2020-07" db="EMBL/GenBank/DDBJ databases">
        <title>Huge and variable diversity of episymbiotic CPR bacteria and DPANN archaea in groundwater ecosystems.</title>
        <authorList>
            <person name="He C.Y."/>
            <person name="Keren R."/>
            <person name="Whittaker M."/>
            <person name="Farag I.F."/>
            <person name="Doudna J."/>
            <person name="Cate J.H.D."/>
            <person name="Banfield J.F."/>
        </authorList>
    </citation>
    <scope>NUCLEOTIDE SEQUENCE</scope>
    <source>
        <strain evidence="1">NC_groundwater_1813_Pr3_B-0.1um_71_17</strain>
    </source>
</reference>
<organism evidence="1 2">
    <name type="scientific">Eiseniibacteriota bacterium</name>
    <dbReference type="NCBI Taxonomy" id="2212470"/>
    <lineage>
        <taxon>Bacteria</taxon>
        <taxon>Candidatus Eiseniibacteriota</taxon>
    </lineage>
</organism>
<name>A0A933W1K4_UNCEI</name>
<protein>
    <recommendedName>
        <fullName evidence="3">Gp5/Type VI secretion system Vgr protein OB-fold domain-containing protein</fullName>
    </recommendedName>
</protein>
<proteinExistence type="predicted"/>
<evidence type="ECO:0000313" key="1">
    <source>
        <dbReference type="EMBL" id="MBI5167878.1"/>
    </source>
</evidence>
<sequence length="145" mass="15444">MNPTDILANTQGARMGSVIELAEGGEVGVVLPGQPPVRLRCQVLQTSDRATLTLALGARVLVLPPPAGETFGVILGLLAPYHAPVEEPKPVPERLELVAQQELELSCGESSIHLHADGRVIVKGQDILSRARRTQKIRGGTVHIN</sequence>
<comment type="caution">
    <text evidence="1">The sequence shown here is derived from an EMBL/GenBank/DDBJ whole genome shotgun (WGS) entry which is preliminary data.</text>
</comment>
<accession>A0A933W1K4</accession>
<evidence type="ECO:0000313" key="2">
    <source>
        <dbReference type="Proteomes" id="UP000696931"/>
    </source>
</evidence>
<dbReference type="AlphaFoldDB" id="A0A933W1K4"/>
<evidence type="ECO:0008006" key="3">
    <source>
        <dbReference type="Google" id="ProtNLM"/>
    </source>
</evidence>
<gene>
    <name evidence="1" type="ORF">HZA61_00175</name>
</gene>